<dbReference type="Proteomes" id="UP001165289">
    <property type="component" value="Unassembled WGS sequence"/>
</dbReference>
<dbReference type="SUPFAM" id="SSF50729">
    <property type="entry name" value="PH domain-like"/>
    <property type="match status" value="1"/>
</dbReference>
<proteinExistence type="predicted"/>
<evidence type="ECO:0000313" key="3">
    <source>
        <dbReference type="Proteomes" id="UP001165289"/>
    </source>
</evidence>
<name>A0AAV7K8G4_9METZ</name>
<evidence type="ECO:0000256" key="1">
    <source>
        <dbReference type="SAM" id="Phobius"/>
    </source>
</evidence>
<accession>A0AAV7K8G4</accession>
<keyword evidence="1" id="KW-1133">Transmembrane helix</keyword>
<evidence type="ECO:0008006" key="4">
    <source>
        <dbReference type="Google" id="ProtNLM"/>
    </source>
</evidence>
<organism evidence="2 3">
    <name type="scientific">Oopsacas minuta</name>
    <dbReference type="NCBI Taxonomy" id="111878"/>
    <lineage>
        <taxon>Eukaryota</taxon>
        <taxon>Metazoa</taxon>
        <taxon>Porifera</taxon>
        <taxon>Hexactinellida</taxon>
        <taxon>Hexasterophora</taxon>
        <taxon>Lyssacinosida</taxon>
        <taxon>Leucopsacidae</taxon>
        <taxon>Oopsacas</taxon>
    </lineage>
</organism>
<dbReference type="AlphaFoldDB" id="A0AAV7K8G4"/>
<comment type="caution">
    <text evidence="2">The sequence shown here is derived from an EMBL/GenBank/DDBJ whole genome shotgun (WGS) entry which is preliminary data.</text>
</comment>
<feature type="transmembrane region" description="Helical" evidence="1">
    <location>
        <begin position="55"/>
        <end position="73"/>
    </location>
</feature>
<dbReference type="EMBL" id="JAKMXF010000111">
    <property type="protein sequence ID" value="KAI6657275.1"/>
    <property type="molecule type" value="Genomic_DNA"/>
</dbReference>
<keyword evidence="1" id="KW-0472">Membrane</keyword>
<keyword evidence="1" id="KW-0812">Transmembrane</keyword>
<protein>
    <recommendedName>
        <fullName evidence="4">PH domain-containing protein</fullName>
    </recommendedName>
</protein>
<sequence>MEKATELTKNIIFSSVSKSIPVKSGKAYLECEYLLPDTSYREKRRFWRMRRKNGSTVYLILFANKIEPFIVWYKNKRSLKQPRGIIWVQHYKILPTWSKLTLSFTPQITHGKPYLISFETFSQMENWISSLSDAAIYKDNSIKSNSNSLNLTNTPNRPNPLDFTRSIDLSCHYATGFDLEKDATLTSSLGSSSLKTSISPVTCYNIGFRRKKTKEKLFDPYTSFLDNKELFLFGKMGTY</sequence>
<dbReference type="Gene3D" id="2.30.29.30">
    <property type="entry name" value="Pleckstrin-homology domain (PH domain)/Phosphotyrosine-binding domain (PTB)"/>
    <property type="match status" value="1"/>
</dbReference>
<dbReference type="InterPro" id="IPR011993">
    <property type="entry name" value="PH-like_dom_sf"/>
</dbReference>
<evidence type="ECO:0000313" key="2">
    <source>
        <dbReference type="EMBL" id="KAI6657275.1"/>
    </source>
</evidence>
<keyword evidence="3" id="KW-1185">Reference proteome</keyword>
<gene>
    <name evidence="2" type="ORF">LOD99_23</name>
</gene>
<reference evidence="2 3" key="1">
    <citation type="journal article" date="2023" name="BMC Biol.">
        <title>The compact genome of the sponge Oopsacas minuta (Hexactinellida) is lacking key metazoan core genes.</title>
        <authorList>
            <person name="Santini S."/>
            <person name="Schenkelaars Q."/>
            <person name="Jourda C."/>
            <person name="Duchesne M."/>
            <person name="Belahbib H."/>
            <person name="Rocher C."/>
            <person name="Selva M."/>
            <person name="Riesgo A."/>
            <person name="Vervoort M."/>
            <person name="Leys S.P."/>
            <person name="Kodjabachian L."/>
            <person name="Le Bivic A."/>
            <person name="Borchiellini C."/>
            <person name="Claverie J.M."/>
            <person name="Renard E."/>
        </authorList>
    </citation>
    <scope>NUCLEOTIDE SEQUENCE [LARGE SCALE GENOMIC DNA]</scope>
    <source>
        <strain evidence="2">SPO-2</strain>
    </source>
</reference>